<accession>A0A1Y3GEP1</accession>
<keyword evidence="2" id="KW-1185">Reference proteome</keyword>
<name>A0A1Y3GEP1_9EURY</name>
<dbReference type="OrthoDB" id="74749at2157"/>
<dbReference type="EMBL" id="MRZU01000003">
    <property type="protein sequence ID" value="OUJ18773.1"/>
    <property type="molecule type" value="Genomic_DNA"/>
</dbReference>
<organism evidence="1 2">
    <name type="scientific">Methanonatronarchaeum thermophilum</name>
    <dbReference type="NCBI Taxonomy" id="1927129"/>
    <lineage>
        <taxon>Archaea</taxon>
        <taxon>Methanobacteriati</taxon>
        <taxon>Methanobacteriota</taxon>
        <taxon>Methanonatronarchaeia</taxon>
        <taxon>Methanonatronarchaeales</taxon>
        <taxon>Methanonatronarchaeaceae</taxon>
        <taxon>Methanonatronarchaeum</taxon>
    </lineage>
</organism>
<gene>
    <name evidence="1" type="ORF">AMET1_0424</name>
</gene>
<dbReference type="RefSeq" id="WP_086636832.1">
    <property type="nucleotide sequence ID" value="NZ_MRZU01000003.1"/>
</dbReference>
<dbReference type="InterPro" id="IPR036388">
    <property type="entry name" value="WH-like_DNA-bd_sf"/>
</dbReference>
<evidence type="ECO:0000313" key="1">
    <source>
        <dbReference type="EMBL" id="OUJ18773.1"/>
    </source>
</evidence>
<dbReference type="SUPFAM" id="SSF46785">
    <property type="entry name" value="Winged helix' DNA-binding domain"/>
    <property type="match status" value="1"/>
</dbReference>
<dbReference type="AlphaFoldDB" id="A0A1Y3GEP1"/>
<dbReference type="Gene3D" id="1.10.10.10">
    <property type="entry name" value="Winged helix-like DNA-binding domain superfamily/Winged helix DNA-binding domain"/>
    <property type="match status" value="1"/>
</dbReference>
<reference evidence="1 2" key="1">
    <citation type="submission" date="2016-12" db="EMBL/GenBank/DDBJ databases">
        <title>Discovery of methanogenic haloarchaea.</title>
        <authorList>
            <person name="Sorokin D.Y."/>
            <person name="Makarova K.S."/>
            <person name="Abbas B."/>
            <person name="Ferrer M."/>
            <person name="Golyshin P.N."/>
        </authorList>
    </citation>
    <scope>NUCLEOTIDE SEQUENCE [LARGE SCALE GENOMIC DNA]</scope>
    <source>
        <strain evidence="1">AMET1</strain>
    </source>
</reference>
<comment type="caution">
    <text evidence="1">The sequence shown here is derived from an EMBL/GenBank/DDBJ whole genome shotgun (WGS) entry which is preliminary data.</text>
</comment>
<evidence type="ECO:0000313" key="2">
    <source>
        <dbReference type="Proteomes" id="UP000195137"/>
    </source>
</evidence>
<sequence length="84" mass="9844">MDYDKLSWIKASKYRQNILKAMSKKPKTPKDIAEETDYYLSHVSNTITDLKEKNLTKCLTPDKRKGKLYTTTKEGEKIVDFLKK</sequence>
<dbReference type="InterPro" id="IPR036390">
    <property type="entry name" value="WH_DNA-bd_sf"/>
</dbReference>
<dbReference type="Proteomes" id="UP000195137">
    <property type="component" value="Unassembled WGS sequence"/>
</dbReference>
<proteinExistence type="predicted"/>
<protein>
    <submittedName>
        <fullName evidence="1">Putative transcriptional regulator</fullName>
    </submittedName>
</protein>